<comment type="caution">
    <text evidence="2">The sequence shown here is derived from an EMBL/GenBank/DDBJ whole genome shotgun (WGS) entry which is preliminary data.</text>
</comment>
<reference evidence="2 3" key="1">
    <citation type="submission" date="2009-01" db="EMBL/GenBank/DDBJ databases">
        <authorList>
            <person name="Fulton L."/>
            <person name="Clifton S."/>
            <person name="Chinwalla A.T."/>
            <person name="Mitreva M."/>
            <person name="Sodergren E."/>
            <person name="Weinstock G."/>
            <person name="Clifton S."/>
            <person name="Dooling D.J."/>
            <person name="Fulton B."/>
            <person name="Minx P."/>
            <person name="Pepin K.H."/>
            <person name="Johnson M."/>
            <person name="Bhonagiri V."/>
            <person name="Nash W.E."/>
            <person name="Mardis E.R."/>
            <person name="Wilson R.K."/>
        </authorList>
    </citation>
    <scope>NUCLEOTIDE SEQUENCE [LARGE SCALE GENOMIC DNA]</scope>
    <source>
        <strain evidence="2 3">ATCC 33806</strain>
    </source>
</reference>
<sequence length="287" mass="29299">MVLKIWVSARTARNTAAEAAPAVIWLWAVSQAPRPRAAITHTPGNGLGEVEQPVDVGDAGGGGLEGRPAFGLHAVKRPGAVAERFEGGEAPEGVEQGGVAFGLDGGHGVGYRGQRPDPAFTDGDENNGDDQGEHTEPVVDEGHGADTEGEHQEHEHDPGPNLAELGDGLVNVVGHAGDDVAGAERHDIGNGCLQGGVEAVAFQVDAHAAQFYANKIVCKRTQAVTHEGGGAGHADQDHEGALPRADNGDGDAAEGIYAVAQHVGLQNGAGEQDTVQCDNAHPPAAAE</sequence>
<dbReference type="EMBL" id="ACEB01000021">
    <property type="protein sequence ID" value="EEG27029.1"/>
    <property type="molecule type" value="Genomic_DNA"/>
</dbReference>
<organism evidence="2 3">
    <name type="scientific">Corynebacterium matruchotii ATCC 33806</name>
    <dbReference type="NCBI Taxonomy" id="566549"/>
    <lineage>
        <taxon>Bacteria</taxon>
        <taxon>Bacillati</taxon>
        <taxon>Actinomycetota</taxon>
        <taxon>Actinomycetes</taxon>
        <taxon>Mycobacteriales</taxon>
        <taxon>Corynebacteriaceae</taxon>
        <taxon>Corynebacterium</taxon>
    </lineage>
</organism>
<feature type="region of interest" description="Disordered" evidence="1">
    <location>
        <begin position="99"/>
        <end position="166"/>
    </location>
</feature>
<feature type="region of interest" description="Disordered" evidence="1">
    <location>
        <begin position="227"/>
        <end position="250"/>
    </location>
</feature>
<feature type="compositionally biased region" description="Basic and acidic residues" evidence="1">
    <location>
        <begin position="131"/>
        <end position="158"/>
    </location>
</feature>
<protein>
    <submittedName>
        <fullName evidence="2">Uncharacterized protein</fullName>
    </submittedName>
</protein>
<dbReference type="Proteomes" id="UP000006247">
    <property type="component" value="Unassembled WGS sequence"/>
</dbReference>
<evidence type="ECO:0000313" key="2">
    <source>
        <dbReference type="EMBL" id="EEG27029.1"/>
    </source>
</evidence>
<accession>C0E394</accession>
<dbReference type="AlphaFoldDB" id="C0E394"/>
<evidence type="ECO:0000256" key="1">
    <source>
        <dbReference type="SAM" id="MobiDB-lite"/>
    </source>
</evidence>
<name>C0E394_9CORY</name>
<evidence type="ECO:0000313" key="3">
    <source>
        <dbReference type="Proteomes" id="UP000006247"/>
    </source>
</evidence>
<proteinExistence type="predicted"/>
<dbReference type="HOGENOM" id="CLU_968794_0_0_11"/>
<feature type="compositionally biased region" description="Gly residues" evidence="1">
    <location>
        <begin position="99"/>
        <end position="111"/>
    </location>
</feature>
<gene>
    <name evidence="2" type="ORF">CORMATOL_01458</name>
</gene>